<name>A0ACB5RGS9_9CLOT</name>
<proteinExistence type="predicted"/>
<reference evidence="1" key="1">
    <citation type="journal article" date="2025" name="Int. J. Syst. Evol. Microbiol.">
        <title>Inconstantimicrobium mannanitabidum sp. nov., a novel member of the family Clostridiaceae isolated from anoxic soil under the treatment of reductive soil disinfestation.</title>
        <authorList>
            <person name="Ueki A."/>
            <person name="Tonouchi A."/>
            <person name="Honma S."/>
            <person name="Kaku N."/>
            <person name="Ueki K."/>
        </authorList>
    </citation>
    <scope>NUCLEOTIDE SEQUENCE</scope>
    <source>
        <strain evidence="1">TW13</strain>
    </source>
</reference>
<sequence>MNSQKQAFINYEVFNNDKKNFIFLEKKKIQSGYNHISYILLHYNNFYDGK</sequence>
<comment type="caution">
    <text evidence="1">The sequence shown here is derived from an EMBL/GenBank/DDBJ whole genome shotgun (WGS) entry which is preliminary data.</text>
</comment>
<protein>
    <submittedName>
        <fullName evidence="1">Uncharacterized protein</fullName>
    </submittedName>
</protein>
<evidence type="ECO:0000313" key="1">
    <source>
        <dbReference type="EMBL" id="GKX68284.1"/>
    </source>
</evidence>
<keyword evidence="2" id="KW-1185">Reference proteome</keyword>
<gene>
    <name evidence="1" type="ORF">rsdtw13_35420</name>
</gene>
<dbReference type="Proteomes" id="UP001058074">
    <property type="component" value="Unassembled WGS sequence"/>
</dbReference>
<dbReference type="EMBL" id="BROD01000001">
    <property type="protein sequence ID" value="GKX68284.1"/>
    <property type="molecule type" value="Genomic_DNA"/>
</dbReference>
<evidence type="ECO:0000313" key="2">
    <source>
        <dbReference type="Proteomes" id="UP001058074"/>
    </source>
</evidence>
<organism evidence="1 2">
    <name type="scientific">Inconstantimicrobium mannanitabidum</name>
    <dbReference type="NCBI Taxonomy" id="1604901"/>
    <lineage>
        <taxon>Bacteria</taxon>
        <taxon>Bacillati</taxon>
        <taxon>Bacillota</taxon>
        <taxon>Clostridia</taxon>
        <taxon>Eubacteriales</taxon>
        <taxon>Clostridiaceae</taxon>
        <taxon>Inconstantimicrobium</taxon>
    </lineage>
</organism>
<accession>A0ACB5RGS9</accession>